<feature type="region of interest" description="Disordered" evidence="1">
    <location>
        <begin position="1"/>
        <end position="26"/>
    </location>
</feature>
<dbReference type="Proteomes" id="UP000193642">
    <property type="component" value="Unassembled WGS sequence"/>
</dbReference>
<name>A0A1Y2CSN7_9FUNG</name>
<dbReference type="GO" id="GO:0005737">
    <property type="term" value="C:cytoplasm"/>
    <property type="evidence" value="ECO:0007669"/>
    <property type="project" value="TreeGrafter"/>
</dbReference>
<gene>
    <name evidence="2" type="ORF">BCR33DRAFT_713611</name>
</gene>
<feature type="compositionally biased region" description="Low complexity" evidence="1">
    <location>
        <begin position="1"/>
        <end position="11"/>
    </location>
</feature>
<feature type="compositionally biased region" description="Polar residues" evidence="1">
    <location>
        <begin position="421"/>
        <end position="431"/>
    </location>
</feature>
<proteinExistence type="predicted"/>
<dbReference type="PANTHER" id="PTHR28086">
    <property type="entry name" value="UPF0662 PROTEIN YPL260W"/>
    <property type="match status" value="1"/>
</dbReference>
<accession>A0A1Y2CSN7</accession>
<dbReference type="AlphaFoldDB" id="A0A1Y2CSN7"/>
<reference evidence="2 3" key="1">
    <citation type="submission" date="2016-07" db="EMBL/GenBank/DDBJ databases">
        <title>Pervasive Adenine N6-methylation of Active Genes in Fungi.</title>
        <authorList>
            <consortium name="DOE Joint Genome Institute"/>
            <person name="Mondo S.J."/>
            <person name="Dannebaum R.O."/>
            <person name="Kuo R.C."/>
            <person name="Labutti K."/>
            <person name="Haridas S."/>
            <person name="Kuo A."/>
            <person name="Salamov A."/>
            <person name="Ahrendt S.R."/>
            <person name="Lipzen A."/>
            <person name="Sullivan W."/>
            <person name="Andreopoulos W.B."/>
            <person name="Clum A."/>
            <person name="Lindquist E."/>
            <person name="Daum C."/>
            <person name="Ramamoorthy G.K."/>
            <person name="Gryganskyi A."/>
            <person name="Culley D."/>
            <person name="Magnuson J.K."/>
            <person name="James T.Y."/>
            <person name="O'Malley M.A."/>
            <person name="Stajich J.E."/>
            <person name="Spatafora J.W."/>
            <person name="Visel A."/>
            <person name="Grigoriev I.V."/>
        </authorList>
    </citation>
    <scope>NUCLEOTIDE SEQUENCE [LARGE SCALE GENOMIC DNA]</scope>
    <source>
        <strain evidence="2 3">JEL800</strain>
    </source>
</reference>
<dbReference type="InterPro" id="IPR018810">
    <property type="entry name" value="UPF0662"/>
</dbReference>
<sequence>MSSDAPATEQPTMPPPTTTTTPPTITDPLELVSRLKTIRERLLSLRKAPSGSKEMARLWKEVSAIVRLLASTRSGEDAANLNLSQPGFDGYGQESPDSILEDIIPMFLQHLAKYKHTMQQLLETGLFTKALLKDLEHHIQTAETSVNSFKNTARTSLTQRISNAVLRRTSDTDSRSNSPTKSLGPGYTLLEAKLNSCVSLLKELKDALDAISPFLLPIHTRLVEIKHDLQQLIARRSAHAFSLAEVQMLQDELLEIDSARIDGSYLGKDGSVLPGQATVIWLLEQWRKSLRPVYESLIRIRTKLDHLEIVFKYTFKCDDLVPIQMELGEIDNKRVDGKFISPDGTIPEGQAVLHFLLHKVTPFFLKEQYLNFCFLELQRWKVKLSMRDLTMYQLKLAALDNQRVDGKFIGDDGSIPEGQGIYTNCWPNQASEESDDEEFDDEDEEGEENVDDEEEI</sequence>
<evidence type="ECO:0000313" key="3">
    <source>
        <dbReference type="Proteomes" id="UP000193642"/>
    </source>
</evidence>
<feature type="compositionally biased region" description="Acidic residues" evidence="1">
    <location>
        <begin position="432"/>
        <end position="456"/>
    </location>
</feature>
<dbReference type="PANTHER" id="PTHR28086:SF1">
    <property type="entry name" value="CU(2+) SUPPRESSING AND BLEOMYCIN SENSITIVE PROTEIN 1"/>
    <property type="match status" value="1"/>
</dbReference>
<dbReference type="STRING" id="329046.A0A1Y2CSN7"/>
<feature type="region of interest" description="Disordered" evidence="1">
    <location>
        <begin position="419"/>
        <end position="456"/>
    </location>
</feature>
<dbReference type="Pfam" id="PF10303">
    <property type="entry name" value="DUF2408"/>
    <property type="match status" value="1"/>
</dbReference>
<keyword evidence="3" id="KW-1185">Reference proteome</keyword>
<dbReference type="GO" id="GO:0005634">
    <property type="term" value="C:nucleus"/>
    <property type="evidence" value="ECO:0007669"/>
    <property type="project" value="TreeGrafter"/>
</dbReference>
<dbReference type="OrthoDB" id="2011986at2759"/>
<dbReference type="EMBL" id="MCGO01000008">
    <property type="protein sequence ID" value="ORY50021.1"/>
    <property type="molecule type" value="Genomic_DNA"/>
</dbReference>
<evidence type="ECO:0000313" key="2">
    <source>
        <dbReference type="EMBL" id="ORY50021.1"/>
    </source>
</evidence>
<organism evidence="2 3">
    <name type="scientific">Rhizoclosmatium globosum</name>
    <dbReference type="NCBI Taxonomy" id="329046"/>
    <lineage>
        <taxon>Eukaryota</taxon>
        <taxon>Fungi</taxon>
        <taxon>Fungi incertae sedis</taxon>
        <taxon>Chytridiomycota</taxon>
        <taxon>Chytridiomycota incertae sedis</taxon>
        <taxon>Chytridiomycetes</taxon>
        <taxon>Chytridiales</taxon>
        <taxon>Chytriomycetaceae</taxon>
        <taxon>Rhizoclosmatium</taxon>
    </lineage>
</organism>
<comment type="caution">
    <text evidence="2">The sequence shown here is derived from an EMBL/GenBank/DDBJ whole genome shotgun (WGS) entry which is preliminary data.</text>
</comment>
<evidence type="ECO:0000256" key="1">
    <source>
        <dbReference type="SAM" id="MobiDB-lite"/>
    </source>
</evidence>
<protein>
    <submittedName>
        <fullName evidence="2">Uncharacterized protein</fullName>
    </submittedName>
</protein>